<dbReference type="GO" id="GO:0006508">
    <property type="term" value="P:proteolysis"/>
    <property type="evidence" value="ECO:0007669"/>
    <property type="project" value="UniProtKB-KW"/>
</dbReference>
<dbReference type="OrthoDB" id="431034at2759"/>
<keyword evidence="5" id="KW-1185">Reference proteome</keyword>
<evidence type="ECO:0000313" key="6">
    <source>
        <dbReference type="WBParaSite" id="SSLN_0000624901-mRNA-1"/>
    </source>
</evidence>
<dbReference type="InterPro" id="IPR006026">
    <property type="entry name" value="Peptidase_Metallo"/>
</dbReference>
<proteinExistence type="predicted"/>
<name>A0A183SPA6_SCHSO</name>
<dbReference type="Pfam" id="PF01400">
    <property type="entry name" value="Astacin"/>
    <property type="match status" value="1"/>
</dbReference>
<dbReference type="GO" id="GO:0004222">
    <property type="term" value="F:metalloendopeptidase activity"/>
    <property type="evidence" value="ECO:0007669"/>
    <property type="project" value="UniProtKB-UniRule"/>
</dbReference>
<dbReference type="PROSITE" id="PS51864">
    <property type="entry name" value="ASTACIN"/>
    <property type="match status" value="1"/>
</dbReference>
<dbReference type="GO" id="GO:0008270">
    <property type="term" value="F:zinc ion binding"/>
    <property type="evidence" value="ECO:0007669"/>
    <property type="project" value="UniProtKB-UniRule"/>
</dbReference>
<dbReference type="PANTHER" id="PTHR10127">
    <property type="entry name" value="DISCOIDIN, CUB, EGF, LAMININ , AND ZINC METALLOPROTEASE DOMAIN CONTAINING"/>
    <property type="match status" value="1"/>
</dbReference>
<dbReference type="SMART" id="SM00235">
    <property type="entry name" value="ZnMc"/>
    <property type="match status" value="1"/>
</dbReference>
<evidence type="ECO:0000259" key="3">
    <source>
        <dbReference type="PROSITE" id="PS51864"/>
    </source>
</evidence>
<keyword evidence="1 2" id="KW-0482">Metalloprotease</keyword>
<evidence type="ECO:0000256" key="1">
    <source>
        <dbReference type="PROSITE-ProRule" id="PRU01211"/>
    </source>
</evidence>
<reference evidence="6" key="1">
    <citation type="submission" date="2016-06" db="UniProtKB">
        <authorList>
            <consortium name="WormBaseParasite"/>
        </authorList>
    </citation>
    <scope>IDENTIFICATION</scope>
</reference>
<dbReference type="WBParaSite" id="SSLN_0000624901-mRNA-1">
    <property type="protein sequence ID" value="SSLN_0000624901-mRNA-1"/>
    <property type="gene ID" value="SSLN_0000624901"/>
</dbReference>
<feature type="binding site" evidence="1">
    <location>
        <position position="52"/>
    </location>
    <ligand>
        <name>Zn(2+)</name>
        <dbReference type="ChEBI" id="CHEBI:29105"/>
        <note>catalytic</note>
    </ligand>
</feature>
<evidence type="ECO:0000313" key="5">
    <source>
        <dbReference type="Proteomes" id="UP000275846"/>
    </source>
</evidence>
<evidence type="ECO:0000313" key="4">
    <source>
        <dbReference type="EMBL" id="VDL92439.1"/>
    </source>
</evidence>
<feature type="disulfide bond" evidence="1">
    <location>
        <begin position="23"/>
        <end position="24"/>
    </location>
</feature>
<comment type="caution">
    <text evidence="1">Lacks conserved residue(s) required for the propagation of feature annotation.</text>
</comment>
<dbReference type="Gene3D" id="3.40.390.10">
    <property type="entry name" value="Collagenase (Catalytic Domain)"/>
    <property type="match status" value="1"/>
</dbReference>
<keyword evidence="1 2" id="KW-0378">Hydrolase</keyword>
<sequence>NKIYFIINNIKTQSCAFDTKYRCCSYVGRQREKGTQTVSLGPGCDAVKIALHELGHALGFWHEQSRPDRDQYVDIIHENIHPSSMYNFDKMTSKRVNSLGEAYDYDSIMHYTKNAFAIRENAETIRPKKCCPRPEIGDRDKLSPSDIIQMNRLYSCPGKSYFSSQN</sequence>
<feature type="binding site" evidence="1">
    <location>
        <position position="56"/>
    </location>
    <ligand>
        <name>Zn(2+)</name>
        <dbReference type="ChEBI" id="CHEBI:29105"/>
        <note>catalytic</note>
    </ligand>
</feature>
<dbReference type="EMBL" id="UYSU01033520">
    <property type="protein sequence ID" value="VDL92439.1"/>
    <property type="molecule type" value="Genomic_DNA"/>
</dbReference>
<dbReference type="AlphaFoldDB" id="A0A183SPA6"/>
<dbReference type="PRINTS" id="PR00480">
    <property type="entry name" value="ASTACIN"/>
</dbReference>
<dbReference type="STRING" id="70667.A0A183SPA6"/>
<reference evidence="4 5" key="2">
    <citation type="submission" date="2018-11" db="EMBL/GenBank/DDBJ databases">
        <authorList>
            <consortium name="Pathogen Informatics"/>
        </authorList>
    </citation>
    <scope>NUCLEOTIDE SEQUENCE [LARGE SCALE GENOMIC DNA]</scope>
    <source>
        <strain evidence="4 5">NST_G2</strain>
    </source>
</reference>
<dbReference type="PANTHER" id="PTHR10127:SF850">
    <property type="entry name" value="METALLOENDOPEPTIDASE"/>
    <property type="match status" value="1"/>
</dbReference>
<feature type="active site" evidence="1">
    <location>
        <position position="53"/>
    </location>
</feature>
<protein>
    <recommendedName>
        <fullName evidence="2">Metalloendopeptidase</fullName>
        <ecNumber evidence="2">3.4.24.-</ecNumber>
    </recommendedName>
</protein>
<keyword evidence="1" id="KW-1015">Disulfide bond</keyword>
<dbReference type="InterPro" id="IPR024079">
    <property type="entry name" value="MetalloPept_cat_dom_sf"/>
</dbReference>
<dbReference type="EC" id="3.4.24.-" evidence="2"/>
<keyword evidence="1 2" id="KW-0645">Protease</keyword>
<comment type="cofactor">
    <cofactor evidence="1 2">
        <name>Zn(2+)</name>
        <dbReference type="ChEBI" id="CHEBI:29105"/>
    </cofactor>
    <text evidence="1 2">Binds 1 zinc ion per subunit.</text>
</comment>
<dbReference type="SUPFAM" id="SSF55486">
    <property type="entry name" value="Metalloproteases ('zincins'), catalytic domain"/>
    <property type="match status" value="1"/>
</dbReference>
<keyword evidence="1 2" id="KW-0479">Metal-binding</keyword>
<feature type="binding site" evidence="1">
    <location>
        <position position="62"/>
    </location>
    <ligand>
        <name>Zn(2+)</name>
        <dbReference type="ChEBI" id="CHEBI:29105"/>
        <note>catalytic</note>
    </ligand>
</feature>
<dbReference type="InterPro" id="IPR001506">
    <property type="entry name" value="Peptidase_M12A"/>
</dbReference>
<evidence type="ECO:0000256" key="2">
    <source>
        <dbReference type="RuleBase" id="RU361183"/>
    </source>
</evidence>
<dbReference type="Proteomes" id="UP000275846">
    <property type="component" value="Unassembled WGS sequence"/>
</dbReference>
<keyword evidence="1 2" id="KW-0862">Zinc</keyword>
<accession>A0A183SPA6</accession>
<organism evidence="6">
    <name type="scientific">Schistocephalus solidus</name>
    <name type="common">Tapeworm</name>
    <dbReference type="NCBI Taxonomy" id="70667"/>
    <lineage>
        <taxon>Eukaryota</taxon>
        <taxon>Metazoa</taxon>
        <taxon>Spiralia</taxon>
        <taxon>Lophotrochozoa</taxon>
        <taxon>Platyhelminthes</taxon>
        <taxon>Cestoda</taxon>
        <taxon>Eucestoda</taxon>
        <taxon>Diphyllobothriidea</taxon>
        <taxon>Diphyllobothriidae</taxon>
        <taxon>Schistocephalus</taxon>
    </lineage>
</organism>
<gene>
    <name evidence="4" type="ORF">SSLN_LOCUS6054</name>
</gene>
<feature type="domain" description="Peptidase M12A" evidence="3">
    <location>
        <begin position="1"/>
        <end position="157"/>
    </location>
</feature>